<accession>A0AAD9JAD2</accession>
<reference evidence="1" key="1">
    <citation type="journal article" date="2023" name="Mol. Biol. Evol.">
        <title>Third-Generation Sequencing Reveals the Adaptive Role of the Epigenome in Three Deep-Sea Polychaetes.</title>
        <authorList>
            <person name="Perez M."/>
            <person name="Aroh O."/>
            <person name="Sun Y."/>
            <person name="Lan Y."/>
            <person name="Juniper S.K."/>
            <person name="Young C.R."/>
            <person name="Angers B."/>
            <person name="Qian P.Y."/>
        </authorList>
    </citation>
    <scope>NUCLEOTIDE SEQUENCE</scope>
    <source>
        <strain evidence="1">P08H-3</strain>
    </source>
</reference>
<organism evidence="1 2">
    <name type="scientific">Paralvinella palmiformis</name>
    <dbReference type="NCBI Taxonomy" id="53620"/>
    <lineage>
        <taxon>Eukaryota</taxon>
        <taxon>Metazoa</taxon>
        <taxon>Spiralia</taxon>
        <taxon>Lophotrochozoa</taxon>
        <taxon>Annelida</taxon>
        <taxon>Polychaeta</taxon>
        <taxon>Sedentaria</taxon>
        <taxon>Canalipalpata</taxon>
        <taxon>Terebellida</taxon>
        <taxon>Terebelliformia</taxon>
        <taxon>Alvinellidae</taxon>
        <taxon>Paralvinella</taxon>
    </lineage>
</organism>
<gene>
    <name evidence="1" type="ORF">LSH36_468g01000</name>
</gene>
<keyword evidence="2" id="KW-1185">Reference proteome</keyword>
<comment type="caution">
    <text evidence="1">The sequence shown here is derived from an EMBL/GenBank/DDBJ whole genome shotgun (WGS) entry which is preliminary data.</text>
</comment>
<evidence type="ECO:0000313" key="1">
    <source>
        <dbReference type="EMBL" id="KAK2149083.1"/>
    </source>
</evidence>
<dbReference type="AlphaFoldDB" id="A0AAD9JAD2"/>
<name>A0AAD9JAD2_9ANNE</name>
<sequence length="39" mass="4606">MFLPTITKPTRMFHASATLIDNIYISYNCQQFMHSAFYC</sequence>
<proteinExistence type="predicted"/>
<evidence type="ECO:0000313" key="2">
    <source>
        <dbReference type="Proteomes" id="UP001208570"/>
    </source>
</evidence>
<protein>
    <submittedName>
        <fullName evidence="1">Uncharacterized protein</fullName>
    </submittedName>
</protein>
<dbReference type="Proteomes" id="UP001208570">
    <property type="component" value="Unassembled WGS sequence"/>
</dbReference>
<dbReference type="EMBL" id="JAODUP010000468">
    <property type="protein sequence ID" value="KAK2149083.1"/>
    <property type="molecule type" value="Genomic_DNA"/>
</dbReference>